<evidence type="ECO:0000313" key="7">
    <source>
        <dbReference type="Proteomes" id="UP000276103"/>
    </source>
</evidence>
<dbReference type="AlphaFoldDB" id="A0A3S1A3B8"/>
<evidence type="ECO:0000259" key="5">
    <source>
        <dbReference type="Pfam" id="PF00580"/>
    </source>
</evidence>
<dbReference type="InterPro" id="IPR014016">
    <property type="entry name" value="UvrD-like_ATP-bd"/>
</dbReference>
<dbReference type="GO" id="GO:0016787">
    <property type="term" value="F:hydrolase activity"/>
    <property type="evidence" value="ECO:0007669"/>
    <property type="project" value="UniProtKB-KW"/>
</dbReference>
<dbReference type="GO" id="GO:0043138">
    <property type="term" value="F:3'-5' DNA helicase activity"/>
    <property type="evidence" value="ECO:0007669"/>
    <property type="project" value="TreeGrafter"/>
</dbReference>
<dbReference type="SUPFAM" id="SSF52540">
    <property type="entry name" value="P-loop containing nucleoside triphosphate hydrolases"/>
    <property type="match status" value="1"/>
</dbReference>
<dbReference type="Proteomes" id="UP000276103">
    <property type="component" value="Unassembled WGS sequence"/>
</dbReference>
<gene>
    <name evidence="6" type="ORF">DSM107003_47270</name>
</gene>
<dbReference type="PANTHER" id="PTHR11070">
    <property type="entry name" value="UVRD / RECB / PCRA DNA HELICASE FAMILY MEMBER"/>
    <property type="match status" value="1"/>
</dbReference>
<comment type="caution">
    <text evidence="6">The sequence shown here is derived from an EMBL/GenBank/DDBJ whole genome shotgun (WGS) entry which is preliminary data.</text>
</comment>
<evidence type="ECO:0000256" key="3">
    <source>
        <dbReference type="ARBA" id="ARBA00022806"/>
    </source>
</evidence>
<dbReference type="InterPro" id="IPR027417">
    <property type="entry name" value="P-loop_NTPase"/>
</dbReference>
<keyword evidence="7" id="KW-1185">Reference proteome</keyword>
<dbReference type="RefSeq" id="WP_127056517.1">
    <property type="nucleotide sequence ID" value="NZ_RSCM01000022.1"/>
</dbReference>
<feature type="domain" description="UvrD-like helicase ATP-binding" evidence="5">
    <location>
        <begin position="41"/>
        <end position="156"/>
    </location>
</feature>
<dbReference type="Gene3D" id="3.40.50.300">
    <property type="entry name" value="P-loop containing nucleotide triphosphate hydrolases"/>
    <property type="match status" value="1"/>
</dbReference>
<keyword evidence="2" id="KW-0378">Hydrolase</keyword>
<reference evidence="6 7" key="1">
    <citation type="journal article" date="2019" name="Genome Biol. Evol.">
        <title>Day and night: Metabolic profiles and evolutionary relationships of six axenic non-marine cyanobacteria.</title>
        <authorList>
            <person name="Will S.E."/>
            <person name="Henke P."/>
            <person name="Boedeker C."/>
            <person name="Huang S."/>
            <person name="Brinkmann H."/>
            <person name="Rohde M."/>
            <person name="Jarek M."/>
            <person name="Friedl T."/>
            <person name="Seufert S."/>
            <person name="Schumacher M."/>
            <person name="Overmann J."/>
            <person name="Neumann-Schaal M."/>
            <person name="Petersen J."/>
        </authorList>
    </citation>
    <scope>NUCLEOTIDE SEQUENCE [LARGE SCALE GENOMIC DNA]</scope>
    <source>
        <strain evidence="6 7">SAG 1403-4b</strain>
    </source>
</reference>
<protein>
    <recommendedName>
        <fullName evidence="5">UvrD-like helicase ATP-binding domain-containing protein</fullName>
    </recommendedName>
</protein>
<dbReference type="GO" id="GO:0005524">
    <property type="term" value="F:ATP binding"/>
    <property type="evidence" value="ECO:0007669"/>
    <property type="project" value="UniProtKB-KW"/>
</dbReference>
<dbReference type="Pfam" id="PF00580">
    <property type="entry name" value="UvrD-helicase"/>
    <property type="match status" value="1"/>
</dbReference>
<keyword evidence="4" id="KW-0067">ATP-binding</keyword>
<keyword evidence="3" id="KW-0347">Helicase</keyword>
<keyword evidence="1" id="KW-0547">Nucleotide-binding</keyword>
<name>A0A3S1A3B8_ANAVA</name>
<evidence type="ECO:0000256" key="2">
    <source>
        <dbReference type="ARBA" id="ARBA00022801"/>
    </source>
</evidence>
<dbReference type="EMBL" id="RSCM01000022">
    <property type="protein sequence ID" value="RUS92980.1"/>
    <property type="molecule type" value="Genomic_DNA"/>
</dbReference>
<evidence type="ECO:0000256" key="4">
    <source>
        <dbReference type="ARBA" id="ARBA00022840"/>
    </source>
</evidence>
<dbReference type="GO" id="GO:0000725">
    <property type="term" value="P:recombinational repair"/>
    <property type="evidence" value="ECO:0007669"/>
    <property type="project" value="TreeGrafter"/>
</dbReference>
<accession>A0A3S1A3B8</accession>
<evidence type="ECO:0000313" key="6">
    <source>
        <dbReference type="EMBL" id="RUS92980.1"/>
    </source>
</evidence>
<proteinExistence type="predicted"/>
<dbReference type="GO" id="GO:0003677">
    <property type="term" value="F:DNA binding"/>
    <property type="evidence" value="ECO:0007669"/>
    <property type="project" value="InterPro"/>
</dbReference>
<organism evidence="6 7">
    <name type="scientific">Trichormus variabilis SAG 1403-4b</name>
    <dbReference type="NCBI Taxonomy" id="447716"/>
    <lineage>
        <taxon>Bacteria</taxon>
        <taxon>Bacillati</taxon>
        <taxon>Cyanobacteriota</taxon>
        <taxon>Cyanophyceae</taxon>
        <taxon>Nostocales</taxon>
        <taxon>Nostocaceae</taxon>
        <taxon>Trichormus</taxon>
    </lineage>
</organism>
<dbReference type="PANTHER" id="PTHR11070:SF2">
    <property type="entry name" value="ATP-DEPENDENT DNA HELICASE SRS2"/>
    <property type="match status" value="1"/>
</dbReference>
<evidence type="ECO:0000256" key="1">
    <source>
        <dbReference type="ARBA" id="ARBA00022741"/>
    </source>
</evidence>
<dbReference type="InterPro" id="IPR000212">
    <property type="entry name" value="DNA_helicase_UvrD/REP"/>
</dbReference>
<sequence>MNQLSLFNIESKPISNPREWRRKFKSEFPWNKYQLDLFAEVEIGDNNIAVEAVAGSGKTSSIRGLIAALPPTSKIAVMAFNRHIADKLKNDPVIPSGRVTINTAHGFGYSLLRSDFRGDKLDIYENKYNQIAKQAAAKIINSRSQYEHDHKNLTIEELANKWISPPPFFDELSHQGKAEIKQ</sequence>
<dbReference type="OrthoDB" id="9810135at2"/>